<reference evidence="2 3" key="1">
    <citation type="submission" date="2016-02" db="EMBL/GenBank/DDBJ databases">
        <title>Genome sequence of Tissierella creatinophila DSM 6911.</title>
        <authorList>
            <person name="Poehlein A."/>
            <person name="Daniel R."/>
        </authorList>
    </citation>
    <scope>NUCLEOTIDE SEQUENCE [LARGE SCALE GENOMIC DNA]</scope>
    <source>
        <strain evidence="2 3">DSM 6911</strain>
    </source>
</reference>
<dbReference type="AlphaFoldDB" id="A0A1U7M5Q1"/>
<name>A0A1U7M5Q1_TISCR</name>
<organism evidence="2 3">
    <name type="scientific">Tissierella creatinophila DSM 6911</name>
    <dbReference type="NCBI Taxonomy" id="1123403"/>
    <lineage>
        <taxon>Bacteria</taxon>
        <taxon>Bacillati</taxon>
        <taxon>Bacillota</taxon>
        <taxon>Tissierellia</taxon>
        <taxon>Tissierellales</taxon>
        <taxon>Tissierellaceae</taxon>
        <taxon>Tissierella</taxon>
    </lineage>
</organism>
<evidence type="ECO:0000256" key="1">
    <source>
        <dbReference type="SAM" id="MobiDB-lite"/>
    </source>
</evidence>
<accession>A0A1U7M5Q1</accession>
<gene>
    <name evidence="2" type="ORF">TICRE_14380</name>
</gene>
<feature type="region of interest" description="Disordered" evidence="1">
    <location>
        <begin position="34"/>
        <end position="61"/>
    </location>
</feature>
<proteinExistence type="predicted"/>
<sequence length="61" mass="7118">MKKDKRNSRETDDIDSLIKAMNYELAGEIGVISPEDMNRNKQVPKTEIKRGRKDSNLKKKR</sequence>
<keyword evidence="3" id="KW-1185">Reference proteome</keyword>
<evidence type="ECO:0000313" key="3">
    <source>
        <dbReference type="Proteomes" id="UP000186112"/>
    </source>
</evidence>
<dbReference type="Proteomes" id="UP000186112">
    <property type="component" value="Unassembled WGS sequence"/>
</dbReference>
<evidence type="ECO:0000313" key="2">
    <source>
        <dbReference type="EMBL" id="OLS02637.1"/>
    </source>
</evidence>
<feature type="compositionally biased region" description="Basic and acidic residues" evidence="1">
    <location>
        <begin position="36"/>
        <end position="61"/>
    </location>
</feature>
<protein>
    <submittedName>
        <fullName evidence="2">Uncharacterized protein</fullName>
    </submittedName>
</protein>
<comment type="caution">
    <text evidence="2">The sequence shown here is derived from an EMBL/GenBank/DDBJ whole genome shotgun (WGS) entry which is preliminary data.</text>
</comment>
<dbReference type="EMBL" id="LTDM01000022">
    <property type="protein sequence ID" value="OLS02637.1"/>
    <property type="molecule type" value="Genomic_DNA"/>
</dbReference>
<dbReference type="RefSeq" id="WP_075726560.1">
    <property type="nucleotide sequence ID" value="NZ_LTDM01000022.1"/>
</dbReference>